<organism evidence="2 3">
    <name type="scientific">Brachionus plicatilis</name>
    <name type="common">Marine rotifer</name>
    <name type="synonym">Brachionus muelleri</name>
    <dbReference type="NCBI Taxonomy" id="10195"/>
    <lineage>
        <taxon>Eukaryota</taxon>
        <taxon>Metazoa</taxon>
        <taxon>Spiralia</taxon>
        <taxon>Gnathifera</taxon>
        <taxon>Rotifera</taxon>
        <taxon>Eurotatoria</taxon>
        <taxon>Monogononta</taxon>
        <taxon>Pseudotrocha</taxon>
        <taxon>Ploima</taxon>
        <taxon>Brachionidae</taxon>
        <taxon>Brachionus</taxon>
    </lineage>
</organism>
<gene>
    <name evidence="2" type="ORF">BpHYR1_006657</name>
</gene>
<keyword evidence="1" id="KW-0472">Membrane</keyword>
<evidence type="ECO:0000313" key="3">
    <source>
        <dbReference type="Proteomes" id="UP000276133"/>
    </source>
</evidence>
<evidence type="ECO:0000313" key="2">
    <source>
        <dbReference type="EMBL" id="RNA17532.1"/>
    </source>
</evidence>
<name>A0A3M7R1R5_BRAPC</name>
<dbReference type="EMBL" id="REGN01004436">
    <property type="protein sequence ID" value="RNA17532.1"/>
    <property type="molecule type" value="Genomic_DNA"/>
</dbReference>
<protein>
    <submittedName>
        <fullName evidence="2">Uncharacterized protein</fullName>
    </submittedName>
</protein>
<reference evidence="2 3" key="1">
    <citation type="journal article" date="2018" name="Sci. Rep.">
        <title>Genomic signatures of local adaptation to the degree of environmental predictability in rotifers.</title>
        <authorList>
            <person name="Franch-Gras L."/>
            <person name="Hahn C."/>
            <person name="Garcia-Roger E.M."/>
            <person name="Carmona M.J."/>
            <person name="Serra M."/>
            <person name="Gomez A."/>
        </authorList>
    </citation>
    <scope>NUCLEOTIDE SEQUENCE [LARGE SCALE GENOMIC DNA]</scope>
    <source>
        <strain evidence="2">HYR1</strain>
    </source>
</reference>
<feature type="transmembrane region" description="Helical" evidence="1">
    <location>
        <begin position="38"/>
        <end position="61"/>
    </location>
</feature>
<keyword evidence="1" id="KW-0812">Transmembrane</keyword>
<dbReference type="AlphaFoldDB" id="A0A3M7R1R5"/>
<evidence type="ECO:0000256" key="1">
    <source>
        <dbReference type="SAM" id="Phobius"/>
    </source>
</evidence>
<accession>A0A3M7R1R5</accession>
<comment type="caution">
    <text evidence="2">The sequence shown here is derived from an EMBL/GenBank/DDBJ whole genome shotgun (WGS) entry which is preliminary data.</text>
</comment>
<sequence length="98" mass="11081">MIDILIENKIPEIGKFETGLGLFSEPLFGLSKLKSPCLFYLFFGLPTRFTALLTILFVFLINKLKIVILSIYPYDPLLILKNKKPSGNFPKSGIMNTI</sequence>
<keyword evidence="3" id="KW-1185">Reference proteome</keyword>
<dbReference type="Proteomes" id="UP000276133">
    <property type="component" value="Unassembled WGS sequence"/>
</dbReference>
<keyword evidence="1" id="KW-1133">Transmembrane helix</keyword>
<proteinExistence type="predicted"/>